<keyword evidence="2" id="KW-1185">Reference proteome</keyword>
<evidence type="ECO:0000313" key="2">
    <source>
        <dbReference type="Proteomes" id="UP000789920"/>
    </source>
</evidence>
<dbReference type="EMBL" id="CAJVQC010000109">
    <property type="protein sequence ID" value="CAG8460976.1"/>
    <property type="molecule type" value="Genomic_DNA"/>
</dbReference>
<sequence>PDIMSTVVNVEEKTEKTERCLAISPEGDFVVEFVQSNFELRMYNVENPGKDDLNVEDNKRLSYRTLSHGSKLDFSELISSMKKPIKNMLKWSVAVSDKSINESMEFRLLAISCISHEDMRPKKERQVDHYKDRGFTMVFRINKDKDDYSIIDVKDKELLIEYGGIVKLFSNQDNQKIINDQKIDEYFLILLKASGIYKYHLKYLRNELNNKVQKLKYPKRIRNTIVYNSNPTHTSQYMKISEMCVEYIQKCLHKHYFLVDSKHENVPYMELYDLKTNQLINTFQRQNIKTNLSFIIDIPDTFAISNNDKLLAYNSKYQINIYLIECGIEIASMEIDKFTENFNKVFMQFFHNDEKLLVYLSEDNWSIWDIFCSVQRSIKLQDPTFKFDITEVPLVLSNSFLVFIKKDELNICDDLIIDKHFKLMNETSDKHVWKELTLKEEEEYFIVDLGDQKQKELDKYYHVIEPWVPILCDPRYSFNLDKENEKEVLLIGNRTIQVWRDLKKSKRRDLKFVCVISDMNEKFEVVDLTKEKMCGFEVKQVEYAAGKFKILIKLKHAEDAEETFQLKIDDDYDIIDTVKCACYALKYFSGQKQSEILLDEDRHSKFNDIIKQTRNIIIRFIKLYPVIWRLLDVRFDLMSVLIESKEYALINEILFGATASLHVPQYSSWSGGKNTIRKAFSDPTILAYLLEYYSNNAINNIGWMNTVVEIIPDLYRENYGVDYAPYARKLFQHPCFCNKQLDLYHFEFLEISPNISGLMKIFIPITQLIPQESTLDLQEINYDKISDIRMIPLVDFTINKKLMSGSGGIITILKSLFLIDRIYLYFSCKIMDYSPFIQLIKSSERDIFDENPSIGAAMTWMFILLGYPLYIGLSQSPETYEVTNGNVVYTMTQKTLDNPFSNFFRAILSVYNWSSISLDTWNFWPLAVISLLGGVFFAIILQNVIISFMNDAFSDAVANSKRAVYSFQSDLIYEYAIHENLPNYINDIDSKFKDKLRARYICFYDEPSITQTWKEKSSKLEFEPYPQITKPEFILLGYPLYIGLSQSPETYEVTNGNVVYTMTQKTLDNPFSNFFRAILSVYNWSSISLDTWNFWPLAVISLLGGVFFAIILQNVIISFMNDAFSDAVANSKRAVYSFQSDLIYEYAIHENLPNYINDIDSKFKDKLRARYICFYDEPSITQTWKEKSSKLEFEPYPQITKPEFDPLLIEKKKKS</sequence>
<comment type="caution">
    <text evidence="1">The sequence shown here is derived from an EMBL/GenBank/DDBJ whole genome shotgun (WGS) entry which is preliminary data.</text>
</comment>
<dbReference type="Proteomes" id="UP000789920">
    <property type="component" value="Unassembled WGS sequence"/>
</dbReference>
<feature type="non-terminal residue" evidence="1">
    <location>
        <position position="1"/>
    </location>
</feature>
<accession>A0ACA9KA07</accession>
<protein>
    <submittedName>
        <fullName evidence="1">16905_t:CDS:1</fullName>
    </submittedName>
</protein>
<organism evidence="1 2">
    <name type="scientific">Racocetra persica</name>
    <dbReference type="NCBI Taxonomy" id="160502"/>
    <lineage>
        <taxon>Eukaryota</taxon>
        <taxon>Fungi</taxon>
        <taxon>Fungi incertae sedis</taxon>
        <taxon>Mucoromycota</taxon>
        <taxon>Glomeromycotina</taxon>
        <taxon>Glomeromycetes</taxon>
        <taxon>Diversisporales</taxon>
        <taxon>Gigasporaceae</taxon>
        <taxon>Racocetra</taxon>
    </lineage>
</organism>
<evidence type="ECO:0000313" key="1">
    <source>
        <dbReference type="EMBL" id="CAG8460976.1"/>
    </source>
</evidence>
<proteinExistence type="predicted"/>
<gene>
    <name evidence="1" type="ORF">RPERSI_LOCUS155</name>
</gene>
<reference evidence="1" key="1">
    <citation type="submission" date="2021-06" db="EMBL/GenBank/DDBJ databases">
        <authorList>
            <person name="Kallberg Y."/>
            <person name="Tangrot J."/>
            <person name="Rosling A."/>
        </authorList>
    </citation>
    <scope>NUCLEOTIDE SEQUENCE</scope>
    <source>
        <strain evidence="1">MA461A</strain>
    </source>
</reference>
<name>A0ACA9KA07_9GLOM</name>